<accession>A0A1X6YIT5</accession>
<protein>
    <submittedName>
        <fullName evidence="5">Spore coat protein SA</fullName>
        <ecNumber evidence="5">2.4.-.-</ecNumber>
    </submittedName>
</protein>
<dbReference type="Pfam" id="PF00534">
    <property type="entry name" value="Glycos_transf_1"/>
    <property type="match status" value="1"/>
</dbReference>
<dbReference type="Proteomes" id="UP000193570">
    <property type="component" value="Unassembled WGS sequence"/>
</dbReference>
<dbReference type="NCBIfam" id="NF041876">
    <property type="entry name" value="EPS_EpsE"/>
    <property type="match status" value="1"/>
</dbReference>
<dbReference type="OrthoDB" id="9790710at2"/>
<keyword evidence="5" id="KW-0167">Capsid protein</keyword>
<keyword evidence="3 5" id="KW-0808">Transferase</keyword>
<dbReference type="EMBL" id="FWFK01000001">
    <property type="protein sequence ID" value="SLN22577.1"/>
    <property type="molecule type" value="Genomic_DNA"/>
</dbReference>
<evidence type="ECO:0000256" key="2">
    <source>
        <dbReference type="ARBA" id="ARBA00022676"/>
    </source>
</evidence>
<keyword evidence="2 5" id="KW-0328">Glycosyltransferase</keyword>
<sequence length="404" mass="43282">MTRPLRIGYLVPEFPGQSDIFFWREVKALERMGHEVRVLSTRMPQASAIARDWGPAAAARTRYLSRVDPVAAARGAAYLARRGLPLSTLLGGPRLAADLAVALAAAWRLAETATADDLAHVHVQSGGRAALIAALAARMDGPSYSLALHRPLTDDRAGQPIKWAEAAFATFATSALMAEAEDRLGAALPERRLVLPVGLDTGALQRDTPYSPVRHGRPMRLFACGDLVPESRHHDLVSAVRQLLDMGVDVRLEIAGEDPEGGSGFRRALEAHIKQLHLRDHVRLLGALDDAALRAQFLDADAMVLASGRAPLERGLMEAMAFGVPAIAVDAGGARDIIRDGRTGILVPPDNPGALARAIRDFAGQPDYACRLAAAGREQVETQFALDRCAAQLVGEIARTVDAR</sequence>
<dbReference type="SUPFAM" id="SSF53756">
    <property type="entry name" value="UDP-Glycosyltransferase/glycogen phosphorylase"/>
    <property type="match status" value="1"/>
</dbReference>
<gene>
    <name evidence="5" type="primary">cotSA</name>
    <name evidence="5" type="ORF">ROJ8625_00879</name>
</gene>
<dbReference type="InterPro" id="IPR001296">
    <property type="entry name" value="Glyco_trans_1"/>
</dbReference>
<dbReference type="PANTHER" id="PTHR12526:SF640">
    <property type="entry name" value="COLANIC ACID BIOSYNTHESIS GLYCOSYLTRANSFERASE WCAL-RELATED"/>
    <property type="match status" value="1"/>
</dbReference>
<keyword evidence="6" id="KW-1185">Reference proteome</keyword>
<dbReference type="RefSeq" id="WP_143535031.1">
    <property type="nucleotide sequence ID" value="NZ_FWFK01000001.1"/>
</dbReference>
<dbReference type="AlphaFoldDB" id="A0A1X6YIT5"/>
<proteinExistence type="inferred from homology"/>
<dbReference type="GO" id="GO:0016757">
    <property type="term" value="F:glycosyltransferase activity"/>
    <property type="evidence" value="ECO:0007669"/>
    <property type="project" value="UniProtKB-KW"/>
</dbReference>
<evidence type="ECO:0000256" key="3">
    <source>
        <dbReference type="ARBA" id="ARBA00022679"/>
    </source>
</evidence>
<evidence type="ECO:0000313" key="5">
    <source>
        <dbReference type="EMBL" id="SLN22577.1"/>
    </source>
</evidence>
<feature type="domain" description="Glycosyl transferase family 1" evidence="4">
    <location>
        <begin position="221"/>
        <end position="378"/>
    </location>
</feature>
<evidence type="ECO:0000256" key="1">
    <source>
        <dbReference type="ARBA" id="ARBA00009481"/>
    </source>
</evidence>
<dbReference type="PANTHER" id="PTHR12526">
    <property type="entry name" value="GLYCOSYLTRANSFERASE"/>
    <property type="match status" value="1"/>
</dbReference>
<reference evidence="5 6" key="1">
    <citation type="submission" date="2017-03" db="EMBL/GenBank/DDBJ databases">
        <authorList>
            <person name="Afonso C.L."/>
            <person name="Miller P.J."/>
            <person name="Scott M.A."/>
            <person name="Spackman E."/>
            <person name="Goraichik I."/>
            <person name="Dimitrov K.M."/>
            <person name="Suarez D.L."/>
            <person name="Swayne D.E."/>
        </authorList>
    </citation>
    <scope>NUCLEOTIDE SEQUENCE [LARGE SCALE GENOMIC DNA]</scope>
    <source>
        <strain evidence="5 6">CECT 8625</strain>
    </source>
</reference>
<dbReference type="EC" id="2.4.-.-" evidence="5"/>
<dbReference type="CDD" id="cd03801">
    <property type="entry name" value="GT4_PimA-like"/>
    <property type="match status" value="1"/>
</dbReference>
<name>A0A1X6YIT5_9RHOB</name>
<dbReference type="Gene3D" id="3.40.50.2000">
    <property type="entry name" value="Glycogen Phosphorylase B"/>
    <property type="match status" value="2"/>
</dbReference>
<evidence type="ECO:0000259" key="4">
    <source>
        <dbReference type="Pfam" id="PF00534"/>
    </source>
</evidence>
<organism evidence="5 6">
    <name type="scientific">Roseivivax jejudonensis</name>
    <dbReference type="NCBI Taxonomy" id="1529041"/>
    <lineage>
        <taxon>Bacteria</taxon>
        <taxon>Pseudomonadati</taxon>
        <taxon>Pseudomonadota</taxon>
        <taxon>Alphaproteobacteria</taxon>
        <taxon>Rhodobacterales</taxon>
        <taxon>Roseobacteraceae</taxon>
        <taxon>Roseivivax</taxon>
    </lineage>
</organism>
<comment type="similarity">
    <text evidence="1">Belongs to the glycosyltransferase group 1 family. Glycosyltransferase 4 subfamily.</text>
</comment>
<evidence type="ECO:0000313" key="6">
    <source>
        <dbReference type="Proteomes" id="UP000193570"/>
    </source>
</evidence>
<keyword evidence="5" id="KW-0946">Virion</keyword>